<evidence type="ECO:0000259" key="3">
    <source>
        <dbReference type="Pfam" id="PF00586"/>
    </source>
</evidence>
<evidence type="ECO:0000256" key="1">
    <source>
        <dbReference type="ARBA" id="ARBA00022977"/>
    </source>
</evidence>
<dbReference type="InterPro" id="IPR016188">
    <property type="entry name" value="PurM-like_N"/>
</dbReference>
<dbReference type="InterPro" id="IPR010918">
    <property type="entry name" value="PurM-like_C_dom"/>
</dbReference>
<dbReference type="SUPFAM" id="SSF56042">
    <property type="entry name" value="PurM C-terminal domain-like"/>
    <property type="match status" value="1"/>
</dbReference>
<dbReference type="Gene3D" id="3.90.650.10">
    <property type="entry name" value="PurM-like C-terminal domain"/>
    <property type="match status" value="1"/>
</dbReference>
<comment type="caution">
    <text evidence="5">The sequence shown here is derived from an EMBL/GenBank/DDBJ whole genome shotgun (WGS) entry which is preliminary data.</text>
</comment>
<feature type="binding site" evidence="2">
    <location>
        <position position="34"/>
    </location>
    <ligand>
        <name>Mg(2+)</name>
        <dbReference type="ChEBI" id="CHEBI:18420"/>
        <label>4</label>
    </ligand>
</feature>
<keyword evidence="1 2" id="KW-0784">Thiamine biosynthesis</keyword>
<organism evidence="5 6">
    <name type="scientific">Acidisphaera rubrifaciens HS-AP3</name>
    <dbReference type="NCBI Taxonomy" id="1231350"/>
    <lineage>
        <taxon>Bacteria</taxon>
        <taxon>Pseudomonadati</taxon>
        <taxon>Pseudomonadota</taxon>
        <taxon>Alphaproteobacteria</taxon>
        <taxon>Acetobacterales</taxon>
        <taxon>Acetobacteraceae</taxon>
        <taxon>Acidisphaera</taxon>
    </lineage>
</organism>
<comment type="similarity">
    <text evidence="2">Belongs to the thiamine-monophosphate kinase family.</text>
</comment>
<protein>
    <recommendedName>
        <fullName evidence="2">Thiamine-monophosphate kinase</fullName>
        <shortName evidence="2">TMP kinase</shortName>
        <shortName evidence="2">Thiamine-phosphate kinase</shortName>
        <ecNumber evidence="2">2.7.4.16</ecNumber>
    </recommendedName>
</protein>
<dbReference type="Pfam" id="PF00586">
    <property type="entry name" value="AIRS"/>
    <property type="match status" value="1"/>
</dbReference>
<evidence type="ECO:0000313" key="6">
    <source>
        <dbReference type="Proteomes" id="UP000032680"/>
    </source>
</evidence>
<comment type="miscellaneous">
    <text evidence="2">Reaction mechanism of ThiL seems to utilize a direct, inline transfer of the gamma-phosphate of ATP to TMP rather than a phosphorylated enzyme intermediate.</text>
</comment>
<dbReference type="PIRSF" id="PIRSF005303">
    <property type="entry name" value="Thiam_monoph_kin"/>
    <property type="match status" value="1"/>
</dbReference>
<feature type="binding site" evidence="2">
    <location>
        <position position="79"/>
    </location>
    <ligand>
        <name>Mg(2+)</name>
        <dbReference type="ChEBI" id="CHEBI:18420"/>
        <label>2</label>
    </ligand>
</feature>
<dbReference type="RefSeq" id="WP_048861069.1">
    <property type="nucleotide sequence ID" value="NZ_BANB01000232.1"/>
</dbReference>
<dbReference type="GO" id="GO:0000287">
    <property type="term" value="F:magnesium ion binding"/>
    <property type="evidence" value="ECO:0007669"/>
    <property type="project" value="UniProtKB-UniRule"/>
</dbReference>
<dbReference type="GO" id="GO:0005524">
    <property type="term" value="F:ATP binding"/>
    <property type="evidence" value="ECO:0007669"/>
    <property type="project" value="UniProtKB-UniRule"/>
</dbReference>
<gene>
    <name evidence="2" type="primary">thiL</name>
    <name evidence="5" type="ORF">Asru_0232_09</name>
</gene>
<feature type="binding site" evidence="2">
    <location>
        <position position="34"/>
    </location>
    <ligand>
        <name>Mg(2+)</name>
        <dbReference type="ChEBI" id="CHEBI:18420"/>
        <label>3</label>
    </ligand>
</feature>
<proteinExistence type="inferred from homology"/>
<feature type="domain" description="PurM-like C-terminal" evidence="4">
    <location>
        <begin position="158"/>
        <end position="299"/>
    </location>
</feature>
<comment type="catalytic activity">
    <reaction evidence="2">
        <text>thiamine phosphate + ATP = thiamine diphosphate + ADP</text>
        <dbReference type="Rhea" id="RHEA:15913"/>
        <dbReference type="ChEBI" id="CHEBI:30616"/>
        <dbReference type="ChEBI" id="CHEBI:37575"/>
        <dbReference type="ChEBI" id="CHEBI:58937"/>
        <dbReference type="ChEBI" id="CHEBI:456216"/>
        <dbReference type="EC" id="2.7.4.16"/>
    </reaction>
</comment>
<dbReference type="CDD" id="cd02194">
    <property type="entry name" value="ThiL"/>
    <property type="match status" value="1"/>
</dbReference>
<dbReference type="UniPathway" id="UPA00060">
    <property type="reaction ID" value="UER00142"/>
</dbReference>
<feature type="binding site" evidence="2">
    <location>
        <position position="215"/>
    </location>
    <ligand>
        <name>ATP</name>
        <dbReference type="ChEBI" id="CHEBI:30616"/>
    </ligand>
</feature>
<dbReference type="EMBL" id="BANB01000232">
    <property type="protein sequence ID" value="GAN77096.1"/>
    <property type="molecule type" value="Genomic_DNA"/>
</dbReference>
<dbReference type="PANTHER" id="PTHR30270:SF0">
    <property type="entry name" value="THIAMINE-MONOPHOSPHATE KINASE"/>
    <property type="match status" value="1"/>
</dbReference>
<feature type="binding site" evidence="2">
    <location>
        <position position="51"/>
    </location>
    <ligand>
        <name>Mg(2+)</name>
        <dbReference type="ChEBI" id="CHEBI:18420"/>
        <label>1</label>
    </ligand>
</feature>
<feature type="binding site" evidence="2">
    <location>
        <position position="127"/>
    </location>
    <ligand>
        <name>Mg(2+)</name>
        <dbReference type="ChEBI" id="CHEBI:18420"/>
        <label>1</label>
    </ligand>
</feature>
<dbReference type="Gene3D" id="3.30.1330.10">
    <property type="entry name" value="PurM-like, N-terminal domain"/>
    <property type="match status" value="1"/>
</dbReference>
<feature type="binding site" evidence="2">
    <location>
        <position position="213"/>
    </location>
    <ligand>
        <name>Mg(2+)</name>
        <dbReference type="ChEBI" id="CHEBI:18420"/>
        <label>3</label>
    </ligand>
</feature>
<dbReference type="AlphaFoldDB" id="A0A0D6P6X5"/>
<evidence type="ECO:0000256" key="2">
    <source>
        <dbReference type="HAMAP-Rule" id="MF_02128"/>
    </source>
</evidence>
<dbReference type="GO" id="GO:0009229">
    <property type="term" value="P:thiamine diphosphate biosynthetic process"/>
    <property type="evidence" value="ECO:0007669"/>
    <property type="project" value="UniProtKB-UniRule"/>
</dbReference>
<sequence length="330" mass="32906">MAAPPATRLPPEFDRIARHFAPLAGPAGLGLTDDAALLEPPAGRALVLTVDAMVAGVHYLPDDPPDLVARKLLRVNLSDLAAKGAVPLGYLLTVSVPVDTPDDWFARFAAGLAADQAAYGLALLGGDTTGTPGAATLTATLIGHVAPGGMVRRGGAVAGDLIVVTGTIGDGALGLAAARGQVPDPDGFLAGRYRLPTPRLGLIAPDVAHAALDVSDGLVQDLGHLCRASGVSAEIDAGAVPASAAAFGVGGQGDRTAWLATRLTGGDDYEIVMAVPPGRLAALRARAGALGIPVTPIGVCRPPGPGEPPGVTVLHDGAALTLGPGGWSHF</sequence>
<feature type="binding site" evidence="2">
    <location>
        <position position="58"/>
    </location>
    <ligand>
        <name>substrate</name>
    </ligand>
</feature>
<comment type="function">
    <text evidence="2">Catalyzes the ATP-dependent phosphorylation of thiamine-monophosphate (TMP) to form thiamine-pyrophosphate (TPP), the active form of vitamin B1.</text>
</comment>
<feature type="binding site" evidence="2">
    <location>
        <begin position="126"/>
        <end position="127"/>
    </location>
    <ligand>
        <name>ATP</name>
        <dbReference type="ChEBI" id="CHEBI:30616"/>
    </ligand>
</feature>
<dbReference type="SUPFAM" id="SSF55326">
    <property type="entry name" value="PurM N-terminal domain-like"/>
    <property type="match status" value="1"/>
</dbReference>
<feature type="domain" description="PurM-like N-terminal" evidence="3">
    <location>
        <begin position="33"/>
        <end position="145"/>
    </location>
</feature>
<dbReference type="Pfam" id="PF02769">
    <property type="entry name" value="AIRS_C"/>
    <property type="match status" value="1"/>
</dbReference>
<keyword evidence="2 5" id="KW-0418">Kinase</keyword>
<dbReference type="GO" id="GO:0009228">
    <property type="term" value="P:thiamine biosynthetic process"/>
    <property type="evidence" value="ECO:0007669"/>
    <property type="project" value="UniProtKB-KW"/>
</dbReference>
<dbReference type="HAMAP" id="MF_02128">
    <property type="entry name" value="TMP_kinase"/>
    <property type="match status" value="1"/>
</dbReference>
<feature type="binding site" evidence="2">
    <location>
        <position position="49"/>
    </location>
    <ligand>
        <name>Mg(2+)</name>
        <dbReference type="ChEBI" id="CHEBI:18420"/>
        <label>4</label>
    </ligand>
</feature>
<comment type="caution">
    <text evidence="2">Lacks conserved residue(s) required for the propagation of feature annotation.</text>
</comment>
<keyword evidence="2" id="KW-0808">Transferase</keyword>
<dbReference type="GO" id="GO:0009030">
    <property type="term" value="F:thiamine-phosphate kinase activity"/>
    <property type="evidence" value="ECO:0007669"/>
    <property type="project" value="UniProtKB-UniRule"/>
</dbReference>
<feature type="binding site" evidence="2">
    <location>
        <position position="327"/>
    </location>
    <ligand>
        <name>substrate</name>
    </ligand>
</feature>
<dbReference type="InterPro" id="IPR036921">
    <property type="entry name" value="PurM-like_N_sf"/>
</dbReference>
<feature type="binding site" evidence="2">
    <location>
        <position position="51"/>
    </location>
    <ligand>
        <name>Mg(2+)</name>
        <dbReference type="ChEBI" id="CHEBI:18420"/>
        <label>2</label>
    </ligand>
</feature>
<feature type="binding site" evidence="2">
    <location>
        <position position="79"/>
    </location>
    <ligand>
        <name>Mg(2+)</name>
        <dbReference type="ChEBI" id="CHEBI:18420"/>
        <label>3</label>
    </ligand>
</feature>
<dbReference type="InterPro" id="IPR036676">
    <property type="entry name" value="PurM-like_C_sf"/>
</dbReference>
<evidence type="ECO:0000313" key="5">
    <source>
        <dbReference type="EMBL" id="GAN77096.1"/>
    </source>
</evidence>
<reference evidence="5 6" key="1">
    <citation type="submission" date="2012-11" db="EMBL/GenBank/DDBJ databases">
        <title>Whole genome sequence of Acidisphaera rubrifaciens HS-AP3.</title>
        <authorList>
            <person name="Azuma Y."/>
            <person name="Higashiura N."/>
            <person name="Hirakawa H."/>
            <person name="Matsushita K."/>
        </authorList>
    </citation>
    <scope>NUCLEOTIDE SEQUENCE [LARGE SCALE GENOMIC DNA]</scope>
    <source>
        <strain evidence="5 6">HS-AP3</strain>
    </source>
</reference>
<feature type="binding site" evidence="2">
    <location>
        <position position="153"/>
    </location>
    <ligand>
        <name>ATP</name>
        <dbReference type="ChEBI" id="CHEBI:30616"/>
    </ligand>
</feature>
<name>A0A0D6P6X5_9PROT</name>
<keyword evidence="2" id="KW-0460">Magnesium</keyword>
<dbReference type="InterPro" id="IPR006283">
    <property type="entry name" value="ThiL-like"/>
</dbReference>
<feature type="binding site" evidence="2">
    <location>
        <position position="216"/>
    </location>
    <ligand>
        <name>Mg(2+)</name>
        <dbReference type="ChEBI" id="CHEBI:18420"/>
        <label>5</label>
    </ligand>
</feature>
<dbReference type="PANTHER" id="PTHR30270">
    <property type="entry name" value="THIAMINE-MONOPHOSPHATE KINASE"/>
    <property type="match status" value="1"/>
</dbReference>
<keyword evidence="6" id="KW-1185">Reference proteome</keyword>
<dbReference type="NCBIfam" id="TIGR01379">
    <property type="entry name" value="thiL"/>
    <property type="match status" value="1"/>
</dbReference>
<comment type="pathway">
    <text evidence="2">Cofactor biosynthesis; thiamine diphosphate biosynthesis; thiamine diphosphate from thiamine phosphate: step 1/1.</text>
</comment>
<dbReference type="EC" id="2.7.4.16" evidence="2"/>
<evidence type="ECO:0000259" key="4">
    <source>
        <dbReference type="Pfam" id="PF02769"/>
    </source>
</evidence>
<keyword evidence="2" id="KW-0067">ATP-binding</keyword>
<feature type="binding site" evidence="2">
    <location>
        <position position="267"/>
    </location>
    <ligand>
        <name>substrate</name>
    </ligand>
</feature>
<keyword evidence="2" id="KW-0547">Nucleotide-binding</keyword>
<keyword evidence="2" id="KW-0479">Metal-binding</keyword>
<accession>A0A0D6P6X5</accession>
<dbReference type="Proteomes" id="UP000032680">
    <property type="component" value="Unassembled WGS sequence"/>
</dbReference>
<feature type="binding site" evidence="2">
    <location>
        <position position="79"/>
    </location>
    <ligand>
        <name>Mg(2+)</name>
        <dbReference type="ChEBI" id="CHEBI:18420"/>
        <label>4</label>
    </ligand>
</feature>